<keyword evidence="2" id="KW-1185">Reference proteome</keyword>
<evidence type="ECO:0000313" key="1">
    <source>
        <dbReference type="EMBL" id="KGF52390.1"/>
    </source>
</evidence>
<dbReference type="RefSeq" id="WP_036854759.1">
    <property type="nucleotide sequence ID" value="NZ_JRNU01000012.1"/>
</dbReference>
<protein>
    <submittedName>
        <fullName evidence="1">Uncharacterized protein</fullName>
    </submittedName>
</protein>
<name>A0A096AZZ4_9BACT</name>
<dbReference type="EMBL" id="JRNU01000012">
    <property type="protein sequence ID" value="KGF52390.1"/>
    <property type="molecule type" value="Genomic_DNA"/>
</dbReference>
<organism evidence="1 2">
    <name type="scientific">Prevotella amnii DNF00058</name>
    <dbReference type="NCBI Taxonomy" id="1401066"/>
    <lineage>
        <taxon>Bacteria</taxon>
        <taxon>Pseudomonadati</taxon>
        <taxon>Bacteroidota</taxon>
        <taxon>Bacteroidia</taxon>
        <taxon>Bacteroidales</taxon>
        <taxon>Prevotellaceae</taxon>
        <taxon>Prevotella</taxon>
    </lineage>
</organism>
<dbReference type="OrthoDB" id="1073851at2"/>
<evidence type="ECO:0000313" key="2">
    <source>
        <dbReference type="Proteomes" id="UP000029614"/>
    </source>
</evidence>
<comment type="caution">
    <text evidence="1">The sequence shown here is derived from an EMBL/GenBank/DDBJ whole genome shotgun (WGS) entry which is preliminary data.</text>
</comment>
<accession>A0A096AZZ4</accession>
<dbReference type="AlphaFoldDB" id="A0A096AZZ4"/>
<reference evidence="1 2" key="1">
    <citation type="submission" date="2014-07" db="EMBL/GenBank/DDBJ databases">
        <authorList>
            <person name="McCorrison J."/>
            <person name="Sanka R."/>
            <person name="Torralba M."/>
            <person name="Gillis M."/>
            <person name="Haft D.H."/>
            <person name="Methe B."/>
            <person name="Sutton G."/>
            <person name="Nelson K.E."/>
        </authorList>
    </citation>
    <scope>NUCLEOTIDE SEQUENCE [LARGE SCALE GENOMIC DNA]</scope>
    <source>
        <strain evidence="1 2">DNF00058</strain>
    </source>
</reference>
<sequence length="161" mass="18900">MYKNHLILQDIHVGDWVQEYSEITDNFSMPMYVSAIFADGTVYLDFNGNEGDVWETNIEDIAPITMDKEALKGFGFELDFETGGLKLSIGDNHIYIRKFQYYFDKNNWAIQIGEDVKFFNKWFIQIGGDARFTPVCCYIHELQHVYYKYAHKPLILNWKGV</sequence>
<dbReference type="Proteomes" id="UP000029614">
    <property type="component" value="Unassembled WGS sequence"/>
</dbReference>
<proteinExistence type="predicted"/>
<gene>
    <name evidence="1" type="ORF">HMPREF9302_03645</name>
</gene>